<dbReference type="EMBL" id="QNSE01000001">
    <property type="protein sequence ID" value="RBP85780.1"/>
    <property type="molecule type" value="Genomic_DNA"/>
</dbReference>
<evidence type="ECO:0000256" key="7">
    <source>
        <dbReference type="ARBA" id="ARBA00023136"/>
    </source>
</evidence>
<dbReference type="Proteomes" id="UP000252792">
    <property type="component" value="Unassembled WGS sequence"/>
</dbReference>
<feature type="domain" description="TonB-dependent receptor plug" evidence="13">
    <location>
        <begin position="104"/>
        <end position="201"/>
    </location>
</feature>
<evidence type="ECO:0000259" key="12">
    <source>
        <dbReference type="Pfam" id="PF00593"/>
    </source>
</evidence>
<dbReference type="InterPro" id="IPR000531">
    <property type="entry name" value="Beta-barrel_TonB"/>
</dbReference>
<evidence type="ECO:0000313" key="14">
    <source>
        <dbReference type="EMBL" id="RBP85780.1"/>
    </source>
</evidence>
<dbReference type="PANTHER" id="PTHR32552:SF82">
    <property type="entry name" value="FCUA PROTEIN"/>
    <property type="match status" value="1"/>
</dbReference>
<dbReference type="GO" id="GO:0015891">
    <property type="term" value="P:siderophore transport"/>
    <property type="evidence" value="ECO:0007669"/>
    <property type="project" value="InterPro"/>
</dbReference>
<sequence>MCSSLYLSNERKAEKNGQDKLFFTRHAAKNAIYAGITAGTVFLYSPSMYAETNTETEDNSTVSTVALPEITVEDSREKKPVYSGSDGQVLETNHAGFLGDKDTLDNPFSAISYTDKYIQDQQSSDISDVISATDPSVNSTNTSGESRESYSIRGFSFNSNDATVNGLVGMAPYYRSATEMYESVDVQKGPSAMLNGMSPSGSISGSVNLVTKRAGEEPLTRLTTKYVSDSQVGGSVDISRRYGQDKQFGVRVNGAYLSGDGTIDNQENETQLGAIALDWRSDRVRLSADIYHTKENVDAPTRGITIATGLDIPSPPSNDTLLNPSWNFYENETKGAMVRGEFDINDQVTAYAAAGITKWNYIGISADKAEVTNSAGDIDTTLGGVDDDNQRTSLEMGLNGHFQTGTVNHQIATNITRYEEEYNLHAKRLSGTYSTNIYNTVWGSRPDFDAQAVTAISETTTKTTLSSYGLADTLSFAEDKYQLTLGARYQQVKTKSTGYMSRGSRTLLVNDKYDKSAITPSAALLVKLTDNLSVYTNYIEGLSEGDTAPTTADNSGEIFSPYKTKQKEVGLKLDRGTFTHTVSIYEIEKPSSYTDADTNIFGYYGEQRNRGVEWSFFGTPVENIRLMGGLAHVEADLTSTEDGDNDDNQSAGVPKWQAKLGAEWDTPFVENLTLIVNANSLSKQYLENDNERSIPGYTIFGLGARYVTSVNQRPLTIRANINNLMDKDAWTTASYNDLGLVEGRSLTLSASMDF</sequence>
<dbReference type="InterPro" id="IPR036942">
    <property type="entry name" value="Beta-barrel_TonB_sf"/>
</dbReference>
<keyword evidence="9 10" id="KW-0998">Cell outer membrane</keyword>
<keyword evidence="5 10" id="KW-0812">Transmembrane</keyword>
<keyword evidence="7 10" id="KW-0472">Membrane</keyword>
<dbReference type="CDD" id="cd01347">
    <property type="entry name" value="ligand_gated_channel"/>
    <property type="match status" value="1"/>
</dbReference>
<dbReference type="SUPFAM" id="SSF56935">
    <property type="entry name" value="Porins"/>
    <property type="match status" value="1"/>
</dbReference>
<evidence type="ECO:0000256" key="5">
    <source>
        <dbReference type="ARBA" id="ARBA00022692"/>
    </source>
</evidence>
<dbReference type="PROSITE" id="PS52016">
    <property type="entry name" value="TONB_DEPENDENT_REC_3"/>
    <property type="match status" value="1"/>
</dbReference>
<feature type="domain" description="TonB-dependent receptor-like beta-barrel" evidence="12">
    <location>
        <begin position="305"/>
        <end position="724"/>
    </location>
</feature>
<dbReference type="GO" id="GO:0015344">
    <property type="term" value="F:siderophore uptake transmembrane transporter activity"/>
    <property type="evidence" value="ECO:0007669"/>
    <property type="project" value="TreeGrafter"/>
</dbReference>
<comment type="similarity">
    <text evidence="2 10 11">Belongs to the TonB-dependent receptor family.</text>
</comment>
<keyword evidence="15" id="KW-1185">Reference proteome</keyword>
<evidence type="ECO:0000256" key="8">
    <source>
        <dbReference type="ARBA" id="ARBA00023170"/>
    </source>
</evidence>
<evidence type="ECO:0000256" key="3">
    <source>
        <dbReference type="ARBA" id="ARBA00022448"/>
    </source>
</evidence>
<dbReference type="InterPro" id="IPR012910">
    <property type="entry name" value="Plug_dom"/>
</dbReference>
<evidence type="ECO:0000313" key="15">
    <source>
        <dbReference type="Proteomes" id="UP000252792"/>
    </source>
</evidence>
<dbReference type="GO" id="GO:0009279">
    <property type="term" value="C:cell outer membrane"/>
    <property type="evidence" value="ECO:0007669"/>
    <property type="project" value="UniProtKB-SubCell"/>
</dbReference>
<dbReference type="InterPro" id="IPR037066">
    <property type="entry name" value="Plug_dom_sf"/>
</dbReference>
<accession>A0A366JH22</accession>
<dbReference type="NCBIfam" id="TIGR01783">
    <property type="entry name" value="TonB-siderophor"/>
    <property type="match status" value="1"/>
</dbReference>
<gene>
    <name evidence="14" type="ORF">DFP80_101275</name>
</gene>
<dbReference type="AlphaFoldDB" id="A0A366JH22"/>
<name>A0A366JH22_9GAMM</name>
<evidence type="ECO:0000256" key="6">
    <source>
        <dbReference type="ARBA" id="ARBA00023077"/>
    </source>
</evidence>
<dbReference type="InterPro" id="IPR010105">
    <property type="entry name" value="TonB_sidphr_rcpt"/>
</dbReference>
<reference evidence="14 15" key="1">
    <citation type="submission" date="2018-06" db="EMBL/GenBank/DDBJ databases">
        <title>Genomic Encyclopedia of Type Strains, Phase III (KMG-III): the genomes of soil and plant-associated and newly described type strains.</title>
        <authorList>
            <person name="Whitman W."/>
        </authorList>
    </citation>
    <scope>NUCLEOTIDE SEQUENCE [LARGE SCALE GENOMIC DNA]</scope>
    <source>
        <strain evidence="14 15">CECT 7377</strain>
    </source>
</reference>
<dbReference type="Gene3D" id="2.40.170.20">
    <property type="entry name" value="TonB-dependent receptor, beta-barrel domain"/>
    <property type="match status" value="1"/>
</dbReference>
<dbReference type="InterPro" id="IPR039426">
    <property type="entry name" value="TonB-dep_rcpt-like"/>
</dbReference>
<dbReference type="Pfam" id="PF00593">
    <property type="entry name" value="TonB_dep_Rec_b-barrel"/>
    <property type="match status" value="1"/>
</dbReference>
<proteinExistence type="inferred from homology"/>
<keyword evidence="4 10" id="KW-1134">Transmembrane beta strand</keyword>
<evidence type="ECO:0000259" key="13">
    <source>
        <dbReference type="Pfam" id="PF07715"/>
    </source>
</evidence>
<dbReference type="Pfam" id="PF07715">
    <property type="entry name" value="Plug"/>
    <property type="match status" value="1"/>
</dbReference>
<dbReference type="OrthoDB" id="8732650at2"/>
<evidence type="ECO:0000256" key="10">
    <source>
        <dbReference type="PROSITE-ProRule" id="PRU01360"/>
    </source>
</evidence>
<organism evidence="14 15">
    <name type="scientific">Marinomonas rhizomae</name>
    <dbReference type="NCBI Taxonomy" id="491948"/>
    <lineage>
        <taxon>Bacteria</taxon>
        <taxon>Pseudomonadati</taxon>
        <taxon>Pseudomonadota</taxon>
        <taxon>Gammaproteobacteria</taxon>
        <taxon>Oceanospirillales</taxon>
        <taxon>Oceanospirillaceae</taxon>
        <taxon>Marinomonas</taxon>
    </lineage>
</organism>
<dbReference type="RefSeq" id="WP_113915013.1">
    <property type="nucleotide sequence ID" value="NZ_QNSE01000001.1"/>
</dbReference>
<dbReference type="PANTHER" id="PTHR32552">
    <property type="entry name" value="FERRICHROME IRON RECEPTOR-RELATED"/>
    <property type="match status" value="1"/>
</dbReference>
<comment type="subcellular location">
    <subcellularLocation>
        <location evidence="1 10">Cell outer membrane</location>
        <topology evidence="1 10">Multi-pass membrane protein</topology>
    </subcellularLocation>
</comment>
<keyword evidence="8 14" id="KW-0675">Receptor</keyword>
<evidence type="ECO:0000256" key="11">
    <source>
        <dbReference type="RuleBase" id="RU003357"/>
    </source>
</evidence>
<protein>
    <submittedName>
        <fullName evidence="14">Iron complex outermembrane receptor protein</fullName>
    </submittedName>
</protein>
<evidence type="ECO:0000256" key="1">
    <source>
        <dbReference type="ARBA" id="ARBA00004571"/>
    </source>
</evidence>
<evidence type="ECO:0000256" key="4">
    <source>
        <dbReference type="ARBA" id="ARBA00022452"/>
    </source>
</evidence>
<comment type="caution">
    <text evidence="14">The sequence shown here is derived from an EMBL/GenBank/DDBJ whole genome shotgun (WGS) entry which is preliminary data.</text>
</comment>
<evidence type="ECO:0000256" key="2">
    <source>
        <dbReference type="ARBA" id="ARBA00009810"/>
    </source>
</evidence>
<keyword evidence="3 10" id="KW-0813">Transport</keyword>
<keyword evidence="6 11" id="KW-0798">TonB box</keyword>
<dbReference type="GO" id="GO:0038023">
    <property type="term" value="F:signaling receptor activity"/>
    <property type="evidence" value="ECO:0007669"/>
    <property type="project" value="InterPro"/>
</dbReference>
<dbReference type="Gene3D" id="2.170.130.10">
    <property type="entry name" value="TonB-dependent receptor, plug domain"/>
    <property type="match status" value="1"/>
</dbReference>
<evidence type="ECO:0000256" key="9">
    <source>
        <dbReference type="ARBA" id="ARBA00023237"/>
    </source>
</evidence>